<evidence type="ECO:0000313" key="2">
    <source>
        <dbReference type="EMBL" id="CAE8629809.1"/>
    </source>
</evidence>
<feature type="non-terminal residue" evidence="2">
    <location>
        <position position="144"/>
    </location>
</feature>
<evidence type="ECO:0000256" key="1">
    <source>
        <dbReference type="SAM" id="MobiDB-lite"/>
    </source>
</evidence>
<organism evidence="2 3">
    <name type="scientific">Polarella glacialis</name>
    <name type="common">Dinoflagellate</name>
    <dbReference type="NCBI Taxonomy" id="89957"/>
    <lineage>
        <taxon>Eukaryota</taxon>
        <taxon>Sar</taxon>
        <taxon>Alveolata</taxon>
        <taxon>Dinophyceae</taxon>
        <taxon>Suessiales</taxon>
        <taxon>Suessiaceae</taxon>
        <taxon>Polarella</taxon>
    </lineage>
</organism>
<dbReference type="AlphaFoldDB" id="A0A813GX09"/>
<feature type="region of interest" description="Disordered" evidence="1">
    <location>
        <begin position="43"/>
        <end position="79"/>
    </location>
</feature>
<feature type="non-terminal residue" evidence="2">
    <location>
        <position position="1"/>
    </location>
</feature>
<gene>
    <name evidence="2" type="ORF">PGLA2088_LOCUS921</name>
</gene>
<comment type="caution">
    <text evidence="2">The sequence shown here is derived from an EMBL/GenBank/DDBJ whole genome shotgun (WGS) entry which is preliminary data.</text>
</comment>
<dbReference type="Proteomes" id="UP000626109">
    <property type="component" value="Unassembled WGS sequence"/>
</dbReference>
<accession>A0A813GX09</accession>
<reference evidence="2" key="1">
    <citation type="submission" date="2021-02" db="EMBL/GenBank/DDBJ databases">
        <authorList>
            <person name="Dougan E. K."/>
            <person name="Rhodes N."/>
            <person name="Thang M."/>
            <person name="Chan C."/>
        </authorList>
    </citation>
    <scope>NUCLEOTIDE SEQUENCE</scope>
</reference>
<protein>
    <submittedName>
        <fullName evidence="2">Uncharacterized protein</fullName>
    </submittedName>
</protein>
<feature type="compositionally biased region" description="Polar residues" evidence="1">
    <location>
        <begin position="58"/>
        <end position="70"/>
    </location>
</feature>
<evidence type="ECO:0000313" key="3">
    <source>
        <dbReference type="Proteomes" id="UP000626109"/>
    </source>
</evidence>
<dbReference type="EMBL" id="CAJNNW010000660">
    <property type="protein sequence ID" value="CAE8629809.1"/>
    <property type="molecule type" value="Genomic_DNA"/>
</dbReference>
<sequence length="144" mass="15687">VAELQQVLRRQDSNSTKAIDKVTKEYEGRIRLLLRQLSAAESAAGAPIEGASSDAPEASSQEAPAGTGTSPAAELGEVEQLRKDNQYYKAMNRELKRRLRELLERGEVASSVTSAHPVEDLASQIGKLAKEKEEVTKQIKDLKG</sequence>
<proteinExistence type="predicted"/>
<name>A0A813GX09_POLGL</name>